<feature type="transmembrane region" description="Helical" evidence="1">
    <location>
        <begin position="219"/>
        <end position="237"/>
    </location>
</feature>
<reference evidence="2 3" key="1">
    <citation type="submission" date="2018-11" db="EMBL/GenBank/DDBJ databases">
        <title>Genomic Encyclopedia of Type Strains, Phase IV (KMG-IV): sequencing the most valuable type-strain genomes for metagenomic binning, comparative biology and taxonomic classification.</title>
        <authorList>
            <person name="Goeker M."/>
        </authorList>
    </citation>
    <scope>NUCLEOTIDE SEQUENCE [LARGE SCALE GENOMIC DNA]</scope>
    <source>
        <strain evidence="2 3">DSM 102936</strain>
    </source>
</reference>
<sequence>MLAWWSFSPIAWIEALTCHLTLFPITIIFLALSWVLGSFVAPKLTFKGQAVLHGALSAVVTGAGQMVQGRFLVGLLLYLATVCVPIGQGILFVMWTASFNHPVDASPSRFFIYFLPSYIILWVFGIWDAARRSRLQILTVSALGLMLNLVVPGLGTVWATTGNSANLKWKFYWTGVLAVVGGLLWCFFPVFLCFFMLLMGHLYFPVFTSYDLWGYPNGLILYGFIVFILTSLPLFFLEKQQLSPVDGEAERNAEKQ</sequence>
<proteinExistence type="predicted"/>
<keyword evidence="1" id="KW-0472">Membrane</keyword>
<evidence type="ECO:0000313" key="3">
    <source>
        <dbReference type="Proteomes" id="UP000282654"/>
    </source>
</evidence>
<keyword evidence="3" id="KW-1185">Reference proteome</keyword>
<feature type="transmembrane region" description="Helical" evidence="1">
    <location>
        <begin position="171"/>
        <end position="198"/>
    </location>
</feature>
<name>A0A3N5B164_9THEO</name>
<gene>
    <name evidence="2" type="ORF">EDD75_1673</name>
</gene>
<keyword evidence="1" id="KW-0812">Transmembrane</keyword>
<keyword evidence="1" id="KW-1133">Transmembrane helix</keyword>
<evidence type="ECO:0000256" key="1">
    <source>
        <dbReference type="SAM" id="Phobius"/>
    </source>
</evidence>
<dbReference type="RefSeq" id="WP_123930885.1">
    <property type="nucleotide sequence ID" value="NZ_RKRE01000003.1"/>
</dbReference>
<feature type="transmembrane region" description="Helical" evidence="1">
    <location>
        <begin position="20"/>
        <end position="41"/>
    </location>
</feature>
<organism evidence="2 3">
    <name type="scientific">Thermodesulfitimonas autotrophica</name>
    <dbReference type="NCBI Taxonomy" id="1894989"/>
    <lineage>
        <taxon>Bacteria</taxon>
        <taxon>Bacillati</taxon>
        <taxon>Bacillota</taxon>
        <taxon>Clostridia</taxon>
        <taxon>Thermoanaerobacterales</taxon>
        <taxon>Thermoanaerobacteraceae</taxon>
        <taxon>Thermodesulfitimonas</taxon>
    </lineage>
</organism>
<dbReference type="Proteomes" id="UP000282654">
    <property type="component" value="Unassembled WGS sequence"/>
</dbReference>
<protein>
    <submittedName>
        <fullName evidence="2">Uncharacterized protein</fullName>
    </submittedName>
</protein>
<accession>A0A3N5B164</accession>
<feature type="transmembrane region" description="Helical" evidence="1">
    <location>
        <begin position="110"/>
        <end position="130"/>
    </location>
</feature>
<comment type="caution">
    <text evidence="2">The sequence shown here is derived from an EMBL/GenBank/DDBJ whole genome shotgun (WGS) entry which is preliminary data.</text>
</comment>
<evidence type="ECO:0000313" key="2">
    <source>
        <dbReference type="EMBL" id="RPF42572.1"/>
    </source>
</evidence>
<dbReference type="AlphaFoldDB" id="A0A3N5B164"/>
<feature type="transmembrane region" description="Helical" evidence="1">
    <location>
        <begin position="137"/>
        <end position="159"/>
    </location>
</feature>
<dbReference type="EMBL" id="RKRE01000003">
    <property type="protein sequence ID" value="RPF42572.1"/>
    <property type="molecule type" value="Genomic_DNA"/>
</dbReference>
<feature type="transmembrane region" description="Helical" evidence="1">
    <location>
        <begin position="75"/>
        <end position="98"/>
    </location>
</feature>